<evidence type="ECO:0000313" key="3">
    <source>
        <dbReference type="Proteomes" id="UP000189464"/>
    </source>
</evidence>
<dbReference type="AlphaFoldDB" id="A0A1S6IXF7"/>
<sequence length="116" mass="12980">MPLAIGIIGLNQVMERDIKAPSLRESTAKHLNCTKTCYTFMPGMIKAPLEVVVVLNFILSKNPFCSALRGVGQHGVQQLGSCFWSNSLRRLRRQLSEVLKKANDQKPKAKSQWLKA</sequence>
<accession>A0A1S6IXF7</accession>
<keyword evidence="1" id="KW-0175">Coiled coil</keyword>
<evidence type="ECO:0000313" key="2">
    <source>
        <dbReference type="EMBL" id="AQS59464.1"/>
    </source>
</evidence>
<keyword evidence="3" id="KW-1185">Reference proteome</keyword>
<dbReference type="STRING" id="1833852.B0537_10415"/>
<reference evidence="2 3" key="1">
    <citation type="journal article" date="2016" name="Int. J. Syst. Evol. Microbiol.">
        <title>Desulfotomaculum ferrireducens sp. nov., a moderately thermophilic sulfate-reducing and dissimilatory Fe(III)-reducing bacterium isolated from compost.</title>
        <authorList>
            <person name="Yang G."/>
            <person name="Guo J."/>
            <person name="Zhuang L."/>
            <person name="Yuan Y."/>
            <person name="Zhou S."/>
        </authorList>
    </citation>
    <scope>NUCLEOTIDE SEQUENCE [LARGE SCALE GENOMIC DNA]</scope>
    <source>
        <strain evidence="2 3">GSS09</strain>
    </source>
</reference>
<proteinExistence type="predicted"/>
<dbReference type="EMBL" id="CP019698">
    <property type="protein sequence ID" value="AQS59464.1"/>
    <property type="molecule type" value="Genomic_DNA"/>
</dbReference>
<gene>
    <name evidence="2" type="ORF">B0537_10415</name>
</gene>
<dbReference type="KEGG" id="dfg:B0537_10415"/>
<feature type="coiled-coil region" evidence="1">
    <location>
        <begin position="85"/>
        <end position="112"/>
    </location>
</feature>
<dbReference type="Proteomes" id="UP000189464">
    <property type="component" value="Chromosome"/>
</dbReference>
<protein>
    <submittedName>
        <fullName evidence="2">Uncharacterized protein</fullName>
    </submittedName>
</protein>
<name>A0A1S6IXF7_9FIRM</name>
<evidence type="ECO:0000256" key="1">
    <source>
        <dbReference type="SAM" id="Coils"/>
    </source>
</evidence>
<organism evidence="2 3">
    <name type="scientific">Desulforamulus ferrireducens</name>
    <dbReference type="NCBI Taxonomy" id="1833852"/>
    <lineage>
        <taxon>Bacteria</taxon>
        <taxon>Bacillati</taxon>
        <taxon>Bacillota</taxon>
        <taxon>Clostridia</taxon>
        <taxon>Eubacteriales</taxon>
        <taxon>Peptococcaceae</taxon>
        <taxon>Desulforamulus</taxon>
    </lineage>
</organism>